<dbReference type="InterPro" id="IPR013087">
    <property type="entry name" value="Znf_C2H2_type"/>
</dbReference>
<evidence type="ECO:0000256" key="1">
    <source>
        <dbReference type="ARBA" id="ARBA00003767"/>
    </source>
</evidence>
<reference evidence="17" key="1">
    <citation type="submission" date="2015-11" db="EMBL/GenBank/DDBJ databases">
        <title>De novo transcriptome assembly of four potential Pierce s Disease insect vectors from Arizona vineyards.</title>
        <authorList>
            <person name="Tassone E.E."/>
        </authorList>
    </citation>
    <scope>NUCLEOTIDE SEQUENCE</scope>
</reference>
<keyword evidence="5" id="KW-0479">Metal-binding</keyword>
<feature type="region of interest" description="Disordered" evidence="15">
    <location>
        <begin position="939"/>
        <end position="962"/>
    </location>
</feature>
<dbReference type="GO" id="GO:0005634">
    <property type="term" value="C:nucleus"/>
    <property type="evidence" value="ECO:0007669"/>
    <property type="project" value="UniProtKB-SubCell"/>
</dbReference>
<feature type="compositionally biased region" description="Basic residues" evidence="15">
    <location>
        <begin position="944"/>
        <end position="953"/>
    </location>
</feature>
<proteinExistence type="inferred from homology"/>
<evidence type="ECO:0000256" key="11">
    <source>
        <dbReference type="ARBA" id="ARBA00023125"/>
    </source>
</evidence>
<keyword evidence="13" id="KW-0539">Nucleus</keyword>
<keyword evidence="9" id="KW-0832">Ubl conjugation</keyword>
<dbReference type="Pfam" id="PF00096">
    <property type="entry name" value="zf-C2H2"/>
    <property type="match status" value="2"/>
</dbReference>
<accession>A0A1B6GE32</accession>
<feature type="domain" description="C2H2-type" evidence="16">
    <location>
        <begin position="693"/>
        <end position="721"/>
    </location>
</feature>
<keyword evidence="7 14" id="KW-0863">Zinc-finger</keyword>
<evidence type="ECO:0000256" key="12">
    <source>
        <dbReference type="ARBA" id="ARBA00023163"/>
    </source>
</evidence>
<evidence type="ECO:0000256" key="9">
    <source>
        <dbReference type="ARBA" id="ARBA00022843"/>
    </source>
</evidence>
<protein>
    <recommendedName>
        <fullName evidence="16">C2H2-type domain-containing protein</fullName>
    </recommendedName>
</protein>
<comment type="similarity">
    <text evidence="3">Belongs to the krueppel C2H2-type zinc-finger protein family.</text>
</comment>
<dbReference type="Gene3D" id="3.30.160.60">
    <property type="entry name" value="Classic Zinc Finger"/>
    <property type="match status" value="10"/>
</dbReference>
<dbReference type="FunFam" id="3.30.160.60:FF:000624">
    <property type="entry name" value="zinc finger protein 697"/>
    <property type="match status" value="1"/>
</dbReference>
<dbReference type="PANTHER" id="PTHR24377">
    <property type="entry name" value="IP01015P-RELATED"/>
    <property type="match status" value="1"/>
</dbReference>
<feature type="domain" description="C2H2-type" evidence="16">
    <location>
        <begin position="752"/>
        <end position="775"/>
    </location>
</feature>
<evidence type="ECO:0000256" key="8">
    <source>
        <dbReference type="ARBA" id="ARBA00022833"/>
    </source>
</evidence>
<feature type="domain" description="C2H2-type" evidence="16">
    <location>
        <begin position="846"/>
        <end position="873"/>
    </location>
</feature>
<evidence type="ECO:0000313" key="17">
    <source>
        <dbReference type="EMBL" id="JAS60694.1"/>
    </source>
</evidence>
<dbReference type="FunFam" id="3.30.160.60:FF:000185">
    <property type="entry name" value="zinc finger protein 319"/>
    <property type="match status" value="1"/>
</dbReference>
<dbReference type="PROSITE" id="PS00028">
    <property type="entry name" value="ZINC_FINGER_C2H2_1"/>
    <property type="match status" value="11"/>
</dbReference>
<keyword evidence="10" id="KW-0805">Transcription regulation</keyword>
<keyword evidence="6" id="KW-0677">Repeat</keyword>
<sequence>MMEGNNSEQMCPVCTLYLRPGMALSDHLFTHPKDQVIEALVRQVSGGGQILSGTATINTNSQFTAITYRQFQTLTTNVPEPSIPMMLNPCLVTQSNSPFTSGVIRSSVPLLSYPYYPQPSQEQERVVENNTQCSYSFATQTTQTTQTNLPFVTQHSPFNEAECEEVQEIDTSTENYQPTEDPFMNERIEDRIDPPKDEFGNTNLSNIQEPREEIFVNKISDVHKSSEDSLIETIHNRTDDPFNDENIEDIQETTIDPFVDNRIVVENEKQLNRRRNGSTQVKHIDENLIEASHNLGTVISNTHRLIANDPSLDYDQDLQPDDMDYNDHAYDNLSPNNNLGSPVSDVSNWSASSNIRVRRDLSNLDEQGNNHILYVQPDSNAAEYVTSDPYDDGMEHHTSDAQLTNLDEMNYSVVLNYGDGHQRVGLNMEDKEDNSVHSTPLNIHSDELMPPRGELSGQESLGATENSVWEIQDHGETSYPLLEKERWQMMSSVQQEELSESYSSEVVLAERNHRVQCMECDMKFTCIRERRIHVQTVHKTPSHTQVKVEEDIQGRANRYNKLGKAQIIKVKQERGLNIKTEATVKTCADCGLELQSLKQLRIHRKAFHELKRKCDTCEAVFTDNMTYKEHIANVHPIECNVCGKLFPTKVAANAHAKNHLKYKPYQCTLCDKSFISRNKLSDHSNIHSGETPYKCPMCDQTFRHNSNLIQHKKFFHLKIKKKIKDYFCHCGEIFHSIKKLQWHKEIHDSKPKQCMYCSERYIHTTSLTRHIRHAHDSTYLPKATRSLNVLCPVCKITCIRSSLAQHMKIHTGDKPFTCNVCSKEFNTNWNLQMHKWTHASRNSKPFKCKQCKCAFYMQSSYQAHLRSHRNIRPYTCNYCGQQFIRKYNCVRHVKEHETNKSYCCAICNKTFHRSYYLTEHMRTHTGVKPYTCHICSKTSSTKSNHNKHVRTHHAREPVNTEG</sequence>
<feature type="domain" description="C2H2-type" evidence="16">
    <location>
        <begin position="902"/>
        <end position="929"/>
    </location>
</feature>
<evidence type="ECO:0000259" key="16">
    <source>
        <dbReference type="PROSITE" id="PS50157"/>
    </source>
</evidence>
<keyword evidence="12" id="KW-0804">Transcription</keyword>
<keyword evidence="4" id="KW-1017">Isopeptide bond</keyword>
<evidence type="ECO:0000256" key="15">
    <source>
        <dbReference type="SAM" id="MobiDB-lite"/>
    </source>
</evidence>
<dbReference type="FunFam" id="3.30.160.60:FF:000045">
    <property type="entry name" value="ZFP69 zinc finger protein B"/>
    <property type="match status" value="1"/>
</dbReference>
<feature type="domain" description="C2H2-type" evidence="16">
    <location>
        <begin position="930"/>
        <end position="957"/>
    </location>
</feature>
<keyword evidence="8" id="KW-0862">Zinc</keyword>
<dbReference type="InterPro" id="IPR036236">
    <property type="entry name" value="Znf_C2H2_sf"/>
</dbReference>
<dbReference type="GO" id="GO:0003677">
    <property type="term" value="F:DNA binding"/>
    <property type="evidence" value="ECO:0007669"/>
    <property type="project" value="UniProtKB-KW"/>
</dbReference>
<dbReference type="AlphaFoldDB" id="A0A1B6GE32"/>
<dbReference type="EMBL" id="GECZ01009075">
    <property type="protein sequence ID" value="JAS60694.1"/>
    <property type="molecule type" value="Transcribed_RNA"/>
</dbReference>
<name>A0A1B6GE32_9HEMI</name>
<dbReference type="FunFam" id="3.30.160.60:FF:000247">
    <property type="entry name" value="Zinc finger protein 236"/>
    <property type="match status" value="1"/>
</dbReference>
<dbReference type="PROSITE" id="PS50157">
    <property type="entry name" value="ZINC_FINGER_C2H2_2"/>
    <property type="match status" value="9"/>
</dbReference>
<evidence type="ECO:0000256" key="5">
    <source>
        <dbReference type="ARBA" id="ARBA00022723"/>
    </source>
</evidence>
<organism evidence="17">
    <name type="scientific">Cuerna arida</name>
    <dbReference type="NCBI Taxonomy" id="1464854"/>
    <lineage>
        <taxon>Eukaryota</taxon>
        <taxon>Metazoa</taxon>
        <taxon>Ecdysozoa</taxon>
        <taxon>Arthropoda</taxon>
        <taxon>Hexapoda</taxon>
        <taxon>Insecta</taxon>
        <taxon>Pterygota</taxon>
        <taxon>Neoptera</taxon>
        <taxon>Paraneoptera</taxon>
        <taxon>Hemiptera</taxon>
        <taxon>Auchenorrhyncha</taxon>
        <taxon>Membracoidea</taxon>
        <taxon>Cicadellidae</taxon>
        <taxon>Cicadellinae</taxon>
        <taxon>Proconiini</taxon>
        <taxon>Cuerna</taxon>
    </lineage>
</organism>
<feature type="domain" description="C2H2-type" evidence="16">
    <location>
        <begin position="874"/>
        <end position="901"/>
    </location>
</feature>
<evidence type="ECO:0000256" key="13">
    <source>
        <dbReference type="ARBA" id="ARBA00023242"/>
    </source>
</evidence>
<comment type="subcellular location">
    <subcellularLocation>
        <location evidence="2">Nucleus</location>
    </subcellularLocation>
</comment>
<keyword evidence="11" id="KW-0238">DNA-binding</keyword>
<feature type="domain" description="C2H2-type" evidence="16">
    <location>
        <begin position="816"/>
        <end position="843"/>
    </location>
</feature>
<gene>
    <name evidence="17" type="ORF">g.13604</name>
</gene>
<evidence type="ECO:0000256" key="3">
    <source>
        <dbReference type="ARBA" id="ARBA00006991"/>
    </source>
</evidence>
<evidence type="ECO:0000256" key="2">
    <source>
        <dbReference type="ARBA" id="ARBA00004123"/>
    </source>
</evidence>
<dbReference type="Pfam" id="PF13912">
    <property type="entry name" value="zf-C2H2_6"/>
    <property type="match status" value="3"/>
</dbReference>
<evidence type="ECO:0000256" key="4">
    <source>
        <dbReference type="ARBA" id="ARBA00022499"/>
    </source>
</evidence>
<dbReference type="GO" id="GO:0008270">
    <property type="term" value="F:zinc ion binding"/>
    <property type="evidence" value="ECO:0007669"/>
    <property type="project" value="UniProtKB-KW"/>
</dbReference>
<feature type="domain" description="C2H2-type" evidence="16">
    <location>
        <begin position="637"/>
        <end position="664"/>
    </location>
</feature>
<comment type="function">
    <text evidence="1">May be involved in transcriptional regulation.</text>
</comment>
<evidence type="ECO:0000256" key="6">
    <source>
        <dbReference type="ARBA" id="ARBA00022737"/>
    </source>
</evidence>
<dbReference type="SMART" id="SM00355">
    <property type="entry name" value="ZnF_C2H2"/>
    <property type="match status" value="15"/>
</dbReference>
<evidence type="ECO:0000256" key="14">
    <source>
        <dbReference type="PROSITE-ProRule" id="PRU00042"/>
    </source>
</evidence>
<feature type="domain" description="C2H2-type" evidence="16">
    <location>
        <begin position="665"/>
        <end position="692"/>
    </location>
</feature>
<evidence type="ECO:0000256" key="7">
    <source>
        <dbReference type="ARBA" id="ARBA00022771"/>
    </source>
</evidence>
<evidence type="ECO:0000256" key="10">
    <source>
        <dbReference type="ARBA" id="ARBA00023015"/>
    </source>
</evidence>
<dbReference type="InterPro" id="IPR050826">
    <property type="entry name" value="Krueppel_C2H2_ZnFinger"/>
</dbReference>
<dbReference type="SUPFAM" id="SSF57667">
    <property type="entry name" value="beta-beta-alpha zinc fingers"/>
    <property type="match status" value="5"/>
</dbReference>